<evidence type="ECO:0008006" key="2">
    <source>
        <dbReference type="Google" id="ProtNLM"/>
    </source>
</evidence>
<dbReference type="EMBL" id="UOFB01000066">
    <property type="protein sequence ID" value="VAW44951.1"/>
    <property type="molecule type" value="Genomic_DNA"/>
</dbReference>
<dbReference type="PROSITE" id="PS51257">
    <property type="entry name" value="PROKAR_LIPOPROTEIN"/>
    <property type="match status" value="1"/>
</dbReference>
<accession>A0A3B0VPZ7</accession>
<protein>
    <recommendedName>
        <fullName evidence="2">Lipoprotein</fullName>
    </recommendedName>
</protein>
<organism evidence="1">
    <name type="scientific">hydrothermal vent metagenome</name>
    <dbReference type="NCBI Taxonomy" id="652676"/>
    <lineage>
        <taxon>unclassified sequences</taxon>
        <taxon>metagenomes</taxon>
        <taxon>ecological metagenomes</taxon>
    </lineage>
</organism>
<dbReference type="AlphaFoldDB" id="A0A3B0VPZ7"/>
<gene>
    <name evidence="1" type="ORF">MNBD_GAMMA04-275</name>
</gene>
<reference evidence="1" key="1">
    <citation type="submission" date="2018-06" db="EMBL/GenBank/DDBJ databases">
        <authorList>
            <person name="Zhirakovskaya E."/>
        </authorList>
    </citation>
    <scope>NUCLEOTIDE SEQUENCE</scope>
</reference>
<sequence length="162" mass="18357">MRQYIHIIFTILLITLVSGCLNDSVTVTSTKQGITLRNAINTNDHTLLTEHITLPLVVTKQEWETADDGYGYILGAKDTLLVNNSQDLTDALRILDQVRIEGEKPLNQEFTIIDFTGEFIGIEHYWKNLELVVFFRGQGDVEHIVVLGLDKKSAKLRAIYIN</sequence>
<proteinExistence type="predicted"/>
<evidence type="ECO:0000313" key="1">
    <source>
        <dbReference type="EMBL" id="VAW44951.1"/>
    </source>
</evidence>
<name>A0A3B0VPZ7_9ZZZZ</name>